<dbReference type="RefSeq" id="XP_035340222.1">
    <property type="nucleotide sequence ID" value="XM_035484329.1"/>
</dbReference>
<evidence type="ECO:0000256" key="4">
    <source>
        <dbReference type="ARBA" id="ARBA00022790"/>
    </source>
</evidence>
<evidence type="ECO:0000313" key="8">
    <source>
        <dbReference type="Proteomes" id="UP000509510"/>
    </source>
</evidence>
<dbReference type="EMBL" id="CP055898">
    <property type="protein sequence ID" value="QKX54043.1"/>
    <property type="molecule type" value="Genomic_DNA"/>
</dbReference>
<dbReference type="GO" id="GO:0010387">
    <property type="term" value="P:COP9 signalosome assembly"/>
    <property type="evidence" value="ECO:0007669"/>
    <property type="project" value="InterPro"/>
</dbReference>
<dbReference type="PANTHER" id="PTHR13339:SF0">
    <property type="entry name" value="COP9 SIGNALOSOME COMPLEX SUBUNIT 8"/>
    <property type="match status" value="1"/>
</dbReference>
<dbReference type="GO" id="GO:0008180">
    <property type="term" value="C:COP9 signalosome"/>
    <property type="evidence" value="ECO:0007669"/>
    <property type="project" value="UniProtKB-KW"/>
</dbReference>
<dbReference type="GO" id="GO:0005737">
    <property type="term" value="C:cytoplasm"/>
    <property type="evidence" value="ECO:0007669"/>
    <property type="project" value="UniProtKB-SubCell"/>
</dbReference>
<feature type="domain" description="CSN8/PSMD8/EIF3K" evidence="6">
    <location>
        <begin position="52"/>
        <end position="192"/>
    </location>
</feature>
<evidence type="ECO:0000313" key="7">
    <source>
        <dbReference type="EMBL" id="QKX54043.1"/>
    </source>
</evidence>
<protein>
    <recommendedName>
        <fullName evidence="6">CSN8/PSMD8/EIF3K domain-containing protein</fullName>
    </recommendedName>
</protein>
<evidence type="ECO:0000256" key="3">
    <source>
        <dbReference type="ARBA" id="ARBA00022490"/>
    </source>
</evidence>
<dbReference type="GeneID" id="55988639"/>
<comment type="subcellular location">
    <subcellularLocation>
        <location evidence="2">Cytoplasm</location>
    </subcellularLocation>
    <subcellularLocation>
        <location evidence="1">Nucleus</location>
    </subcellularLocation>
</comment>
<gene>
    <name evidence="7" type="ORF">TRUGW13939_01126</name>
</gene>
<name>A0A7H8QLE7_TALRU</name>
<dbReference type="Proteomes" id="UP000509510">
    <property type="component" value="Chromosome I"/>
</dbReference>
<reference evidence="8" key="1">
    <citation type="submission" date="2020-06" db="EMBL/GenBank/DDBJ databases">
        <title>A chromosome-scale genome assembly of Talaromyces rugulosus W13939.</title>
        <authorList>
            <person name="Wang B."/>
            <person name="Guo L."/>
            <person name="Ye K."/>
            <person name="Wang L."/>
        </authorList>
    </citation>
    <scope>NUCLEOTIDE SEQUENCE [LARGE SCALE GENOMIC DNA]</scope>
    <source>
        <strain evidence="8">W13939</strain>
    </source>
</reference>
<sequence>MSLLPLSLDRLGKAVAESPSYEALYDVLGQYEDEACLQFTQTQITGDEDLLSAFYSSFLISHLLTDQIAEARALTHRMPPTLVNKDKVLQNSIAVLRAVSQNKYHETYQHLRSETWPEPVDALVHKYDAYFTEKAFRDVSRVYESIRPEAAAEYLGLEQMAQNGTANISSSKLVQALLERGWEWDAEKQLFRPHFPEQLANASNGINSNTINHIVGLASNHGS</sequence>
<dbReference type="KEGG" id="trg:TRUGW13939_01126"/>
<keyword evidence="4" id="KW-0736">Signalosome</keyword>
<dbReference type="AlphaFoldDB" id="A0A7H8QLE7"/>
<keyword evidence="3" id="KW-0963">Cytoplasm</keyword>
<accession>A0A7H8QLE7</accession>
<organism evidence="7 8">
    <name type="scientific">Talaromyces rugulosus</name>
    <name type="common">Penicillium rugulosum</name>
    <dbReference type="NCBI Taxonomy" id="121627"/>
    <lineage>
        <taxon>Eukaryota</taxon>
        <taxon>Fungi</taxon>
        <taxon>Dikarya</taxon>
        <taxon>Ascomycota</taxon>
        <taxon>Pezizomycotina</taxon>
        <taxon>Eurotiomycetes</taxon>
        <taxon>Eurotiomycetidae</taxon>
        <taxon>Eurotiales</taxon>
        <taxon>Trichocomaceae</taxon>
        <taxon>Talaromyces</taxon>
        <taxon>Talaromyces sect. Islandici</taxon>
    </lineage>
</organism>
<dbReference type="PANTHER" id="PTHR13339">
    <property type="entry name" value="COP9 SIGNALOSOME COMPLEX SUBUNIT 8"/>
    <property type="match status" value="1"/>
</dbReference>
<evidence type="ECO:0000256" key="2">
    <source>
        <dbReference type="ARBA" id="ARBA00004496"/>
    </source>
</evidence>
<dbReference type="OrthoDB" id="5351233at2759"/>
<evidence type="ECO:0000256" key="1">
    <source>
        <dbReference type="ARBA" id="ARBA00004123"/>
    </source>
</evidence>
<dbReference type="GO" id="GO:0000338">
    <property type="term" value="P:protein deneddylation"/>
    <property type="evidence" value="ECO:0007669"/>
    <property type="project" value="InterPro"/>
</dbReference>
<keyword evidence="8" id="KW-1185">Reference proteome</keyword>
<dbReference type="Pfam" id="PF10075">
    <property type="entry name" value="CSN8_PSD8_EIF3K"/>
    <property type="match status" value="1"/>
</dbReference>
<dbReference type="InterPro" id="IPR033205">
    <property type="entry name" value="COP9_CSN8"/>
</dbReference>
<evidence type="ECO:0000259" key="6">
    <source>
        <dbReference type="Pfam" id="PF10075"/>
    </source>
</evidence>
<dbReference type="InterPro" id="IPR033464">
    <property type="entry name" value="CSN8_PSD8_EIF3K"/>
</dbReference>
<evidence type="ECO:0000256" key="5">
    <source>
        <dbReference type="ARBA" id="ARBA00023242"/>
    </source>
</evidence>
<keyword evidence="5" id="KW-0539">Nucleus</keyword>
<proteinExistence type="predicted"/>